<dbReference type="InterPro" id="IPR036514">
    <property type="entry name" value="SGNH_hydro_sf"/>
</dbReference>
<dbReference type="GO" id="GO:0004622">
    <property type="term" value="F:phosphatidylcholine lysophospholipase activity"/>
    <property type="evidence" value="ECO:0007669"/>
    <property type="project" value="TreeGrafter"/>
</dbReference>
<dbReference type="AlphaFoldDB" id="E0ID20"/>
<evidence type="ECO:0000313" key="2">
    <source>
        <dbReference type="EMBL" id="EFM09475.1"/>
    </source>
</evidence>
<organism evidence="2 3">
    <name type="scientific">Paenibacillus curdlanolyticus YK9</name>
    <dbReference type="NCBI Taxonomy" id="717606"/>
    <lineage>
        <taxon>Bacteria</taxon>
        <taxon>Bacillati</taxon>
        <taxon>Bacillota</taxon>
        <taxon>Bacilli</taxon>
        <taxon>Bacillales</taxon>
        <taxon>Paenibacillaceae</taxon>
        <taxon>Paenibacillus</taxon>
    </lineage>
</organism>
<dbReference type="RefSeq" id="WP_006039510.1">
    <property type="nucleotide sequence ID" value="NZ_AEDD01000010.1"/>
</dbReference>
<dbReference type="InterPro" id="IPR013830">
    <property type="entry name" value="SGNH_hydro"/>
</dbReference>
<keyword evidence="3" id="KW-1185">Reference proteome</keyword>
<name>E0ID20_9BACL</name>
<evidence type="ECO:0000313" key="3">
    <source>
        <dbReference type="Proteomes" id="UP000005387"/>
    </source>
</evidence>
<sequence length="228" mass="25734">MNYLALGDSITYGHSPKTKELPFPIHVQALLAQASPVQLRLHAKPGWTSSKLLRSLSVSADRFCEAPRLATIIIGGNDVIKHTLPLLTGRVAGLHAASEQLFDNVMKMINQIAQPNTTILLGTLYNPFPNWWVMETVTEMINKTIRKISMMENVHLLDLEQLFRGNEKEWIDGYRYGRFLDLRPIGNPIHPNLAGHRAIAEEIVRVYQNILYTMDASMYNETAVSNVL</sequence>
<dbReference type="PANTHER" id="PTHR30383">
    <property type="entry name" value="THIOESTERASE 1/PROTEASE 1/LYSOPHOSPHOLIPASE L1"/>
    <property type="match status" value="1"/>
</dbReference>
<dbReference type="CDD" id="cd00229">
    <property type="entry name" value="SGNH_hydrolase"/>
    <property type="match status" value="1"/>
</dbReference>
<dbReference type="OrthoDB" id="26855at2"/>
<gene>
    <name evidence="2" type="ORF">PaecuDRAFT_3522</name>
</gene>
<proteinExistence type="predicted"/>
<feature type="domain" description="SGNH hydrolase-type esterase" evidence="1">
    <location>
        <begin position="5"/>
        <end position="198"/>
    </location>
</feature>
<dbReference type="SUPFAM" id="SSF52266">
    <property type="entry name" value="SGNH hydrolase"/>
    <property type="match status" value="1"/>
</dbReference>
<reference evidence="2 3" key="1">
    <citation type="submission" date="2010-07" db="EMBL/GenBank/DDBJ databases">
        <title>The draft genome of Paenibacillus curdlanolyticus YK9.</title>
        <authorList>
            <consortium name="US DOE Joint Genome Institute (JGI-PGF)"/>
            <person name="Lucas S."/>
            <person name="Copeland A."/>
            <person name="Lapidus A."/>
            <person name="Cheng J.-F."/>
            <person name="Bruce D."/>
            <person name="Goodwin L."/>
            <person name="Pitluck S."/>
            <person name="Land M.L."/>
            <person name="Hauser L."/>
            <person name="Chang Y.-J."/>
            <person name="Jeffries C."/>
            <person name="Anderson I.J."/>
            <person name="Johnson E."/>
            <person name="Loganathan U."/>
            <person name="Mulhopadhyay B."/>
            <person name="Kyrpides N."/>
            <person name="Woyke T.J."/>
        </authorList>
    </citation>
    <scope>NUCLEOTIDE SEQUENCE [LARGE SCALE GENOMIC DNA]</scope>
    <source>
        <strain evidence="2 3">YK9</strain>
    </source>
</reference>
<dbReference type="Gene3D" id="3.40.50.1110">
    <property type="entry name" value="SGNH hydrolase"/>
    <property type="match status" value="1"/>
</dbReference>
<dbReference type="PANTHER" id="PTHR30383:SF5">
    <property type="entry name" value="SGNH HYDROLASE-TYPE ESTERASE DOMAIN-CONTAINING PROTEIN"/>
    <property type="match status" value="1"/>
</dbReference>
<dbReference type="STRING" id="717606.PaecuDRAFT_3522"/>
<protein>
    <submittedName>
        <fullName evidence="2">Lipolytic protein G-D-S-L family</fullName>
    </submittedName>
</protein>
<dbReference type="eggNOG" id="COG2755">
    <property type="taxonomic scope" value="Bacteria"/>
</dbReference>
<dbReference type="EMBL" id="AEDD01000010">
    <property type="protein sequence ID" value="EFM09475.1"/>
    <property type="molecule type" value="Genomic_DNA"/>
</dbReference>
<accession>E0ID20</accession>
<evidence type="ECO:0000259" key="1">
    <source>
        <dbReference type="Pfam" id="PF13472"/>
    </source>
</evidence>
<dbReference type="Pfam" id="PF13472">
    <property type="entry name" value="Lipase_GDSL_2"/>
    <property type="match status" value="1"/>
</dbReference>
<dbReference type="InterPro" id="IPR051532">
    <property type="entry name" value="Ester_Hydrolysis_Enzymes"/>
</dbReference>
<dbReference type="Proteomes" id="UP000005387">
    <property type="component" value="Unassembled WGS sequence"/>
</dbReference>